<feature type="compositionally biased region" description="Basic and acidic residues" evidence="1">
    <location>
        <begin position="1005"/>
        <end position="1018"/>
    </location>
</feature>
<evidence type="ECO:0000259" key="2">
    <source>
        <dbReference type="Pfam" id="PF23154"/>
    </source>
</evidence>
<keyword evidence="4" id="KW-1185">Reference proteome</keyword>
<proteinExistence type="predicted"/>
<evidence type="ECO:0000256" key="1">
    <source>
        <dbReference type="SAM" id="MobiDB-lite"/>
    </source>
</evidence>
<dbReference type="PANTHER" id="PTHR13136">
    <property type="entry name" value="TESTIS DEVELOPMENT PROTEIN PRTD"/>
    <property type="match status" value="1"/>
</dbReference>
<dbReference type="EMBL" id="JAPWTJ010000010">
    <property type="protein sequence ID" value="KAJ8985606.1"/>
    <property type="molecule type" value="Genomic_DNA"/>
</dbReference>
<feature type="region of interest" description="Disordered" evidence="1">
    <location>
        <begin position="539"/>
        <end position="638"/>
    </location>
</feature>
<name>A0ABQ9K4S9_9CUCU</name>
<dbReference type="InterPro" id="IPR056519">
    <property type="entry name" value="KANSL3_1st"/>
</dbReference>
<dbReference type="SUPFAM" id="SSF53474">
    <property type="entry name" value="alpha/beta-Hydrolases"/>
    <property type="match status" value="1"/>
</dbReference>
<feature type="compositionally biased region" description="Pro residues" evidence="1">
    <location>
        <begin position="593"/>
        <end position="607"/>
    </location>
</feature>
<feature type="compositionally biased region" description="Low complexity" evidence="1">
    <location>
        <begin position="608"/>
        <end position="619"/>
    </location>
</feature>
<dbReference type="InterPro" id="IPR029058">
    <property type="entry name" value="AB_hydrolase_fold"/>
</dbReference>
<reference evidence="3" key="1">
    <citation type="journal article" date="2023" name="Insect Mol. Biol.">
        <title>Genome sequencing provides insights into the evolution of gene families encoding plant cell wall-degrading enzymes in longhorned beetles.</title>
        <authorList>
            <person name="Shin N.R."/>
            <person name="Okamura Y."/>
            <person name="Kirsch R."/>
            <person name="Pauchet Y."/>
        </authorList>
    </citation>
    <scope>NUCLEOTIDE SEQUENCE</scope>
    <source>
        <strain evidence="3">MMC_N1</strain>
    </source>
</reference>
<accession>A0ABQ9K4S9</accession>
<evidence type="ECO:0000313" key="3">
    <source>
        <dbReference type="EMBL" id="KAJ8985606.1"/>
    </source>
</evidence>
<dbReference type="Gene3D" id="3.40.50.1820">
    <property type="entry name" value="alpha/beta hydrolase"/>
    <property type="match status" value="1"/>
</dbReference>
<organism evidence="3 4">
    <name type="scientific">Molorchus minor</name>
    <dbReference type="NCBI Taxonomy" id="1323400"/>
    <lineage>
        <taxon>Eukaryota</taxon>
        <taxon>Metazoa</taxon>
        <taxon>Ecdysozoa</taxon>
        <taxon>Arthropoda</taxon>
        <taxon>Hexapoda</taxon>
        <taxon>Insecta</taxon>
        <taxon>Pterygota</taxon>
        <taxon>Neoptera</taxon>
        <taxon>Endopterygota</taxon>
        <taxon>Coleoptera</taxon>
        <taxon>Polyphaga</taxon>
        <taxon>Cucujiformia</taxon>
        <taxon>Chrysomeloidea</taxon>
        <taxon>Cerambycidae</taxon>
        <taxon>Lamiinae</taxon>
        <taxon>Monochamini</taxon>
        <taxon>Molorchus</taxon>
    </lineage>
</organism>
<feature type="domain" description="KANSL3 helical" evidence="2">
    <location>
        <begin position="154"/>
        <end position="247"/>
    </location>
</feature>
<dbReference type="InterPro" id="IPR026555">
    <property type="entry name" value="NSL3/Tex30"/>
</dbReference>
<sequence>MSEEIIDVENDIKPSNYIEIAENSPLELTTKTNQCTTLNTKEFDFALPARSINNKNMVMDIKHHLSNAYDRENWSVSTDHCYARPWDWRPETSFLRPTKTLFIAKSATNKRKSVNPLAPLQDVEDAIDVDTDPELATPIYDVVKAREFNWTPVQNRVFNSVVNILNSFNLGKLAYEATHNEPLARRTIIDKAVQRVRRLLATVSWDPKVTQWLHQVLVENLNTAYLGNYLDILQTLKAKLPTFVDKMIYGPSTSMRMGPLSSTNLYTFLEKPWDPVASSLTQDKPKKLPGNPVIILVPSAPIMSKRINKWINLLSHLATVVTIPTNFDSGKKCEKYSGVYLNQYRRPLYILMYFKLFPLTGRITALQLHRMTMTNCTDQMFSMTRGKIQDVRNDYPGRHIVLLGFNAGGTLALQVAQVEPVMCVVALGFSLLTAEGTRGEPDDNLLELQCPILFVIGQCSNTSLQEDMEDLRERMRVETGLIVVGSADDYLRVNKKRKRAEGITQSIVDRCIVDEVGEFISGIILSPLSPANKAIPHPCFPGVSPEEGSVDSEPPSPTPRITRPVGRPPGSKSKSRLEAKWAQQIAQGTSQQPPSPSSSPPPYPHTPTPDTSSNDSSLPEKQIPPKNTDTPPVKKIKTLKPVLSTDKTIKTITPNSSPGKNTPTARMQAYGFNRSVMQGSNLSTLLQGGIKTIPPTTKSSASGIKVLENVALNSATTAKLISNAGRTIDLSKITVINSLKTGGTAVGNVVLLPDGKLKTVHGSTVKGTGGTPIMLPLSPQKGPKSRNKYITAKRQLLGNKPPKPLKKPMYLSASAIQALPPPTNLTSQDIMDLPIIFADDNQILDAGLPTTVPSTSSTIPTTAKIVPSHAPGKFVLVNKQSASSGNYIITPGGLKKQGTLQFGKQAPKYTKIILSSKKCNVEEMKISSKIQNLSPEITIKKVASKESLEKAQPELIDLENEIQATEIHKPIGAVRNVDGNLRESVEISVVKRSSSAMELADDAGDDHVPRKSIRLEET</sequence>
<evidence type="ECO:0000313" key="4">
    <source>
        <dbReference type="Proteomes" id="UP001162164"/>
    </source>
</evidence>
<gene>
    <name evidence="3" type="ORF">NQ317_015099</name>
</gene>
<dbReference type="Pfam" id="PF23154">
    <property type="entry name" value="KANSL3_1st"/>
    <property type="match status" value="1"/>
</dbReference>
<feature type="region of interest" description="Disordered" evidence="1">
    <location>
        <begin position="996"/>
        <end position="1018"/>
    </location>
</feature>
<comment type="caution">
    <text evidence="3">The sequence shown here is derived from an EMBL/GenBank/DDBJ whole genome shotgun (WGS) entry which is preliminary data.</text>
</comment>
<dbReference type="Proteomes" id="UP001162164">
    <property type="component" value="Unassembled WGS sequence"/>
</dbReference>
<dbReference type="PANTHER" id="PTHR13136:SF16">
    <property type="entry name" value="KAT8 REGULATORY NSL COMPLEX SUBUNIT 3"/>
    <property type="match status" value="1"/>
</dbReference>
<protein>
    <recommendedName>
        <fullName evidence="2">KANSL3 helical domain-containing protein</fullName>
    </recommendedName>
</protein>